<dbReference type="Proteomes" id="UP000221024">
    <property type="component" value="Unassembled WGS sequence"/>
</dbReference>
<dbReference type="EMBL" id="PDEP01000023">
    <property type="protein sequence ID" value="PEN04703.1"/>
    <property type="molecule type" value="Genomic_DNA"/>
</dbReference>
<proteinExistence type="predicted"/>
<gene>
    <name evidence="1" type="ORF">CRI93_14790</name>
</gene>
<sequence>MHGSEYLLIMLKLGAAEFHWHFTQGFQALDQDLYIPGAICLLSGIEASIRVTLHQIEQPDLPRSEDLGSTFSNSLLRQAREVGINTKTLQFPGETDFDQRVQTRNDHVRIVQLRHNLAHGNVLDHVNRDLDLFTPECLREVCSDLQGSTKEWIAEIANFRSSNITT</sequence>
<keyword evidence="2" id="KW-1185">Reference proteome</keyword>
<protein>
    <recommendedName>
        <fullName evidence="3">MAE-28990/MAE-18760-like HEPN domain-containing protein</fullName>
    </recommendedName>
</protein>
<evidence type="ECO:0000313" key="2">
    <source>
        <dbReference type="Proteomes" id="UP000221024"/>
    </source>
</evidence>
<evidence type="ECO:0000313" key="1">
    <source>
        <dbReference type="EMBL" id="PEN04703.1"/>
    </source>
</evidence>
<name>A0A2H3NHW5_9BACT</name>
<dbReference type="AlphaFoldDB" id="A0A2H3NHW5"/>
<comment type="caution">
    <text evidence="1">The sequence shown here is derived from an EMBL/GenBank/DDBJ whole genome shotgun (WGS) entry which is preliminary data.</text>
</comment>
<accession>A0A2H3NHW5</accession>
<organism evidence="1 2">
    <name type="scientific">Longimonas halophila</name>
    <dbReference type="NCBI Taxonomy" id="1469170"/>
    <lineage>
        <taxon>Bacteria</taxon>
        <taxon>Pseudomonadati</taxon>
        <taxon>Rhodothermota</taxon>
        <taxon>Rhodothermia</taxon>
        <taxon>Rhodothermales</taxon>
        <taxon>Salisaetaceae</taxon>
        <taxon>Longimonas</taxon>
    </lineage>
</organism>
<evidence type="ECO:0008006" key="3">
    <source>
        <dbReference type="Google" id="ProtNLM"/>
    </source>
</evidence>
<reference evidence="1 2" key="1">
    <citation type="submission" date="2017-10" db="EMBL/GenBank/DDBJ databases">
        <title>Draft genome of Longimonas halophila.</title>
        <authorList>
            <person name="Goh K.M."/>
            <person name="Shamsir M.S."/>
            <person name="Lim S.W."/>
        </authorList>
    </citation>
    <scope>NUCLEOTIDE SEQUENCE [LARGE SCALE GENOMIC DNA]</scope>
    <source>
        <strain evidence="1 2">KCTC 42399</strain>
    </source>
</reference>